<reference evidence="3" key="1">
    <citation type="submission" date="2018-11" db="EMBL/GenBank/DDBJ databases">
        <title>Proposal to divide the Flavobacteriaceae and reorganize its genera based on Amino Acid Identity values calculated from whole genome sequences.</title>
        <authorList>
            <person name="Nicholson A.C."/>
            <person name="Gulvik C.A."/>
            <person name="Whitney A.M."/>
            <person name="Humrighouse B.W."/>
            <person name="Bell M."/>
            <person name="Holmes B."/>
            <person name="Steigerwalt A.G."/>
            <person name="Villarma A."/>
            <person name="Sheth M."/>
            <person name="Batra D."/>
            <person name="Pryor J."/>
            <person name="Bernardet J.-F."/>
            <person name="Hugo C."/>
            <person name="Kampfer P."/>
            <person name="Newman J.D."/>
            <person name="McQuiston J.R."/>
        </authorList>
    </citation>
    <scope>NUCLEOTIDE SEQUENCE [LARGE SCALE GENOMIC DNA]</scope>
    <source>
        <strain evidence="3">G0081</strain>
    </source>
</reference>
<gene>
    <name evidence="2" type="ORF">EIB73_04850</name>
</gene>
<feature type="coiled-coil region" evidence="1">
    <location>
        <begin position="51"/>
        <end position="81"/>
    </location>
</feature>
<dbReference type="KEGG" id="ccas:EIB73_04850"/>
<keyword evidence="1" id="KW-0175">Coiled coil</keyword>
<evidence type="ECO:0000313" key="3">
    <source>
        <dbReference type="Proteomes" id="UP000270185"/>
    </source>
</evidence>
<keyword evidence="3" id="KW-1185">Reference proteome</keyword>
<evidence type="ECO:0000313" key="2">
    <source>
        <dbReference type="EMBL" id="AZI32557.1"/>
    </source>
</evidence>
<name>A0A3G8XLF7_9FLAO</name>
<evidence type="ECO:0000256" key="1">
    <source>
        <dbReference type="SAM" id="Coils"/>
    </source>
</evidence>
<accession>A0A3G8XLF7</accession>
<sequence>MIDKTFYLENLSAFDILIQDEDRKQAEEVIFRVYSILQRDKIWLHEVATREEIFEEDVELLEEVEQELKELDEQYDFRFDEFNKLVQQEMKKLQSNSNVSLTEVDDFQNEEDDIFYGQDDEELEDITEDFETEDEEDFLVDGDFYDEDEDESDDVLSHLSDEEIDLVPEFILESAKKRFNYPAFLESFPVDDEFFVEEEFLFPVIVGKAFGESSMEISEKIHSSMMMHGYVMEKTDLLQMIDQKGKEMGPEILAFKVASDSLQQAAHPRDVVAQIAPLLRS</sequence>
<proteinExistence type="predicted"/>
<dbReference type="OrthoDB" id="1249982at2"/>
<organism evidence="2 3">
    <name type="scientific">Kaistella carnis</name>
    <dbReference type="NCBI Taxonomy" id="1241979"/>
    <lineage>
        <taxon>Bacteria</taxon>
        <taxon>Pseudomonadati</taxon>
        <taxon>Bacteroidota</taxon>
        <taxon>Flavobacteriia</taxon>
        <taxon>Flavobacteriales</taxon>
        <taxon>Weeksellaceae</taxon>
        <taxon>Chryseobacterium group</taxon>
        <taxon>Kaistella</taxon>
    </lineage>
</organism>
<dbReference type="RefSeq" id="WP_125023173.1">
    <property type="nucleotide sequence ID" value="NZ_CP034159.1"/>
</dbReference>
<dbReference type="EMBL" id="CP034159">
    <property type="protein sequence ID" value="AZI32557.1"/>
    <property type="molecule type" value="Genomic_DNA"/>
</dbReference>
<dbReference type="Proteomes" id="UP000270185">
    <property type="component" value="Chromosome"/>
</dbReference>
<protein>
    <submittedName>
        <fullName evidence="2">Uncharacterized protein</fullName>
    </submittedName>
</protein>
<dbReference type="AlphaFoldDB" id="A0A3G8XLF7"/>